<dbReference type="PATRIC" id="fig|186479.3.peg.7140"/>
<keyword evidence="7 8" id="KW-0520">NAD</keyword>
<dbReference type="InterPro" id="IPR038430">
    <property type="entry name" value="NDAH_ubi_oxred_su3_sf"/>
</dbReference>
<keyword evidence="5 7" id="KW-1133">Transmembrane helix</keyword>
<dbReference type="GO" id="GO:0048038">
    <property type="term" value="F:quinone binding"/>
    <property type="evidence" value="ECO:0007669"/>
    <property type="project" value="UniProtKB-KW"/>
</dbReference>
<keyword evidence="4 7" id="KW-0812">Transmembrane</keyword>
<dbReference type="GO" id="GO:0050136">
    <property type="term" value="F:NADH dehydrogenase (quinone) (non-electrogenic) activity"/>
    <property type="evidence" value="ECO:0007669"/>
    <property type="project" value="UniProtKB-UniRule"/>
</dbReference>
<evidence type="ECO:0000256" key="4">
    <source>
        <dbReference type="ARBA" id="ARBA00022692"/>
    </source>
</evidence>
<comment type="function">
    <text evidence="7">NDH-1 shuttles electrons from NADH, via FMN and iron-sulfur (Fe-S) centers, to quinones in the respiratory chain. The immediate electron acceptor for the enzyme in this species is believed to be ubiquinone. Couples the redox reaction to proton translocation (for every two electrons transferred, four hydrogen ions are translocated across the cytoplasmic membrane), and thus conserves the redox energy in a proton gradient.</text>
</comment>
<keyword evidence="7" id="KW-0830">Ubiquinone</keyword>
<keyword evidence="6 7" id="KW-0472">Membrane</keyword>
<evidence type="ECO:0000256" key="2">
    <source>
        <dbReference type="ARBA" id="ARBA00008472"/>
    </source>
</evidence>
<sequence length="118" mass="13463">MLANYAFIGLFFIAAASFPILPLVGAYFLRPSRPTEIKLDTYECGLEAIGDIWVQFKVQYYLYALAFVVFDIEVVFLYPWAVAFNQLGLFALVEMAIFLFILIGGLVYAWRKGALEWV</sequence>
<reference evidence="9 10" key="1">
    <citation type="submission" date="2015-09" db="EMBL/GenBank/DDBJ databases">
        <title>Draft genome sequence of Kouleothrix aurantiaca JCM 19913.</title>
        <authorList>
            <person name="Hemp J."/>
        </authorList>
    </citation>
    <scope>NUCLEOTIDE SEQUENCE [LARGE SCALE GENOMIC DNA]</scope>
    <source>
        <strain evidence="9 10">COM-B</strain>
    </source>
</reference>
<dbReference type="Pfam" id="PF00507">
    <property type="entry name" value="Oxidored_q4"/>
    <property type="match status" value="1"/>
</dbReference>
<evidence type="ECO:0000313" key="9">
    <source>
        <dbReference type="EMBL" id="KPV53096.1"/>
    </source>
</evidence>
<evidence type="ECO:0000313" key="10">
    <source>
        <dbReference type="Proteomes" id="UP000050509"/>
    </source>
</evidence>
<feature type="transmembrane region" description="Helical" evidence="7">
    <location>
        <begin position="6"/>
        <end position="29"/>
    </location>
</feature>
<evidence type="ECO:0000256" key="6">
    <source>
        <dbReference type="ARBA" id="ARBA00023136"/>
    </source>
</evidence>
<evidence type="ECO:0000256" key="7">
    <source>
        <dbReference type="HAMAP-Rule" id="MF_01394"/>
    </source>
</evidence>
<keyword evidence="7" id="KW-1003">Cell membrane</keyword>
<keyword evidence="7" id="KW-1278">Translocase</keyword>
<organism evidence="9 10">
    <name type="scientific">Kouleothrix aurantiaca</name>
    <dbReference type="NCBI Taxonomy" id="186479"/>
    <lineage>
        <taxon>Bacteria</taxon>
        <taxon>Bacillati</taxon>
        <taxon>Chloroflexota</taxon>
        <taxon>Chloroflexia</taxon>
        <taxon>Chloroflexales</taxon>
        <taxon>Roseiflexineae</taxon>
        <taxon>Roseiflexaceae</taxon>
        <taxon>Kouleothrix</taxon>
    </lineage>
</organism>
<evidence type="ECO:0000256" key="8">
    <source>
        <dbReference type="RuleBase" id="RU003639"/>
    </source>
</evidence>
<dbReference type="Proteomes" id="UP000050509">
    <property type="component" value="Unassembled WGS sequence"/>
</dbReference>
<comment type="caution">
    <text evidence="9">The sequence shown here is derived from an EMBL/GenBank/DDBJ whole genome shotgun (WGS) entry which is preliminary data.</text>
</comment>
<evidence type="ECO:0000256" key="3">
    <source>
        <dbReference type="ARBA" id="ARBA00022448"/>
    </source>
</evidence>
<dbReference type="InterPro" id="IPR000440">
    <property type="entry name" value="NADH_UbQ/plastoQ_OxRdtase_su3"/>
</dbReference>
<keyword evidence="7 8" id="KW-0874">Quinone</keyword>
<evidence type="ECO:0000256" key="5">
    <source>
        <dbReference type="ARBA" id="ARBA00022989"/>
    </source>
</evidence>
<protein>
    <recommendedName>
        <fullName evidence="7">NADH-quinone oxidoreductase subunit A</fullName>
        <ecNumber evidence="7">7.1.1.-</ecNumber>
    </recommendedName>
    <alternativeName>
        <fullName evidence="7">NADH dehydrogenase I subunit A</fullName>
    </alternativeName>
    <alternativeName>
        <fullName evidence="7">NDH-1 subunit A</fullName>
    </alternativeName>
    <alternativeName>
        <fullName evidence="7">NUO1</fullName>
    </alternativeName>
</protein>
<evidence type="ECO:0000256" key="1">
    <source>
        <dbReference type="ARBA" id="ARBA00004141"/>
    </source>
</evidence>
<gene>
    <name evidence="7" type="primary">nuoA</name>
    <name evidence="9" type="ORF">SE17_11635</name>
</gene>
<feature type="transmembrane region" description="Helical" evidence="7">
    <location>
        <begin position="87"/>
        <end position="110"/>
    </location>
</feature>
<dbReference type="PANTHER" id="PTHR11058:SF9">
    <property type="entry name" value="NADH-UBIQUINONE OXIDOREDUCTASE CHAIN 3"/>
    <property type="match status" value="1"/>
</dbReference>
<feature type="transmembrane region" description="Helical" evidence="7">
    <location>
        <begin position="60"/>
        <end position="81"/>
    </location>
</feature>
<comment type="similarity">
    <text evidence="2 7 8">Belongs to the complex I subunit 3 family.</text>
</comment>
<dbReference type="GO" id="GO:0030964">
    <property type="term" value="C:NADH dehydrogenase complex"/>
    <property type="evidence" value="ECO:0007669"/>
    <property type="project" value="TreeGrafter"/>
</dbReference>
<accession>A0A0P9HED6</accession>
<name>A0A0P9HED6_9CHLR</name>
<comment type="catalytic activity">
    <reaction evidence="7 8">
        <text>a quinone + NADH + 5 H(+)(in) = a quinol + NAD(+) + 4 H(+)(out)</text>
        <dbReference type="Rhea" id="RHEA:57888"/>
        <dbReference type="ChEBI" id="CHEBI:15378"/>
        <dbReference type="ChEBI" id="CHEBI:24646"/>
        <dbReference type="ChEBI" id="CHEBI:57540"/>
        <dbReference type="ChEBI" id="CHEBI:57945"/>
        <dbReference type="ChEBI" id="CHEBI:132124"/>
    </reaction>
</comment>
<keyword evidence="10" id="KW-1185">Reference proteome</keyword>
<dbReference type="GO" id="GO:0008137">
    <property type="term" value="F:NADH dehydrogenase (ubiquinone) activity"/>
    <property type="evidence" value="ECO:0007669"/>
    <property type="project" value="InterPro"/>
</dbReference>
<dbReference type="EC" id="7.1.1.-" evidence="7"/>
<dbReference type="PANTHER" id="PTHR11058">
    <property type="entry name" value="NADH-UBIQUINONE OXIDOREDUCTASE CHAIN 3"/>
    <property type="match status" value="1"/>
</dbReference>
<comment type="subunit">
    <text evidence="7">NDH-1 is composed of 14 different subunits. Subunits NuoA, H, J, K, L, M, N constitute the membrane sector of the complex.</text>
</comment>
<dbReference type="HAMAP" id="MF_01394">
    <property type="entry name" value="NDH1_NuoA"/>
    <property type="match status" value="1"/>
</dbReference>
<keyword evidence="3 7" id="KW-0813">Transport</keyword>
<comment type="subcellular location">
    <subcellularLocation>
        <location evidence="7 8">Cell membrane</location>
        <topology evidence="7 8">Multi-pass membrane protein</topology>
    </subcellularLocation>
    <subcellularLocation>
        <location evidence="1">Membrane</location>
        <topology evidence="1">Multi-pass membrane protein</topology>
    </subcellularLocation>
</comment>
<dbReference type="Gene3D" id="1.20.58.1610">
    <property type="entry name" value="NADH:ubiquinone/plastoquinone oxidoreductase, chain 3"/>
    <property type="match status" value="1"/>
</dbReference>
<dbReference type="InterPro" id="IPR023043">
    <property type="entry name" value="NAD(P)H_OxRDtase_bac/plastid"/>
</dbReference>
<dbReference type="AlphaFoldDB" id="A0A0P9HED6"/>
<proteinExistence type="inferred from homology"/>
<dbReference type="EMBL" id="LJCR01000343">
    <property type="protein sequence ID" value="KPV53096.1"/>
    <property type="molecule type" value="Genomic_DNA"/>
</dbReference>
<dbReference type="GO" id="GO:0005886">
    <property type="term" value="C:plasma membrane"/>
    <property type="evidence" value="ECO:0007669"/>
    <property type="project" value="UniProtKB-SubCell"/>
</dbReference>